<dbReference type="RefSeq" id="XP_024674088.1">
    <property type="nucleotide sequence ID" value="XM_024816170.1"/>
</dbReference>
<dbReference type="GeneID" id="36523330"/>
<dbReference type="OrthoDB" id="10322411at2759"/>
<dbReference type="AlphaFoldDB" id="A0A2I2FHH2"/>
<evidence type="ECO:0000313" key="2">
    <source>
        <dbReference type="Proteomes" id="UP000234585"/>
    </source>
</evidence>
<organism evidence="1 2">
    <name type="scientific">Aspergillus candidus</name>
    <dbReference type="NCBI Taxonomy" id="41067"/>
    <lineage>
        <taxon>Eukaryota</taxon>
        <taxon>Fungi</taxon>
        <taxon>Dikarya</taxon>
        <taxon>Ascomycota</taxon>
        <taxon>Pezizomycotina</taxon>
        <taxon>Eurotiomycetes</taxon>
        <taxon>Eurotiomycetidae</taxon>
        <taxon>Eurotiales</taxon>
        <taxon>Aspergillaceae</taxon>
        <taxon>Aspergillus</taxon>
        <taxon>Aspergillus subgen. Circumdati</taxon>
    </lineage>
</organism>
<accession>A0A2I2FHH2</accession>
<protein>
    <submittedName>
        <fullName evidence="1">Uncharacterized protein</fullName>
    </submittedName>
</protein>
<sequence>MKSWTTAPKPLTFTSSTTILYSTSTLGIKPDPSNPTTHCFFIPLHNKTIDSDEELLQAIKRSLHYAIHKEGPESRRAVYACPVRGGGGLGGGIWICFSFPDHVVEKGDRAMLNYAEMYIKRAVGDL</sequence>
<name>A0A2I2FHH2_ASPCN</name>
<proteinExistence type="predicted"/>
<dbReference type="Proteomes" id="UP000234585">
    <property type="component" value="Unassembled WGS sequence"/>
</dbReference>
<gene>
    <name evidence="1" type="ORF">BDW47DRAFT_124013</name>
</gene>
<evidence type="ECO:0000313" key="1">
    <source>
        <dbReference type="EMBL" id="PLB40076.1"/>
    </source>
</evidence>
<keyword evidence="2" id="KW-1185">Reference proteome</keyword>
<reference evidence="1 2" key="1">
    <citation type="submission" date="2017-12" db="EMBL/GenBank/DDBJ databases">
        <authorList>
            <consortium name="DOE Joint Genome Institute"/>
            <person name="Haridas S."/>
            <person name="Kjaerbolling I."/>
            <person name="Vesth T.C."/>
            <person name="Frisvad J.C."/>
            <person name="Nybo J.L."/>
            <person name="Theobald S."/>
            <person name="Kuo A."/>
            <person name="Bowyer P."/>
            <person name="Matsuda Y."/>
            <person name="Mondo S."/>
            <person name="Lyhne E.K."/>
            <person name="Kogle M.E."/>
            <person name="Clum A."/>
            <person name="Lipzen A."/>
            <person name="Salamov A."/>
            <person name="Ngan C.Y."/>
            <person name="Daum C."/>
            <person name="Chiniquy J."/>
            <person name="Barry K."/>
            <person name="LaButti K."/>
            <person name="Simmons B.A."/>
            <person name="Magnuson J.K."/>
            <person name="Mortensen U.H."/>
            <person name="Larsen T.O."/>
            <person name="Grigoriev I.V."/>
            <person name="Baker S.E."/>
            <person name="Andersen M.R."/>
            <person name="Nordberg H.P."/>
            <person name="Cantor M.N."/>
            <person name="Hua S.X."/>
        </authorList>
    </citation>
    <scope>NUCLEOTIDE SEQUENCE [LARGE SCALE GENOMIC DNA]</scope>
    <source>
        <strain evidence="1 2">CBS 102.13</strain>
    </source>
</reference>
<dbReference type="EMBL" id="KZ559126">
    <property type="protein sequence ID" value="PLB40076.1"/>
    <property type="molecule type" value="Genomic_DNA"/>
</dbReference>